<feature type="compositionally biased region" description="Basic residues" evidence="6">
    <location>
        <begin position="1167"/>
        <end position="1179"/>
    </location>
</feature>
<dbReference type="InterPro" id="IPR036855">
    <property type="entry name" value="Znf_CCCH_sf"/>
</dbReference>
<feature type="domain" description="C3H1-type" evidence="7">
    <location>
        <begin position="100"/>
        <end position="128"/>
    </location>
</feature>
<dbReference type="Gene3D" id="4.10.1000.10">
    <property type="entry name" value="Zinc finger, CCCH-type"/>
    <property type="match status" value="1"/>
</dbReference>
<evidence type="ECO:0000256" key="1">
    <source>
        <dbReference type="ARBA" id="ARBA00022723"/>
    </source>
</evidence>
<dbReference type="FunFam" id="4.10.1000.10:FF:000018">
    <property type="entry name" value="Zinc finger protein"/>
    <property type="match status" value="1"/>
</dbReference>
<feature type="region of interest" description="Disordered" evidence="6">
    <location>
        <begin position="1"/>
        <end position="33"/>
    </location>
</feature>
<feature type="compositionally biased region" description="Low complexity" evidence="6">
    <location>
        <begin position="1064"/>
        <end position="1075"/>
    </location>
</feature>
<feature type="region of interest" description="Disordered" evidence="6">
    <location>
        <begin position="477"/>
        <end position="605"/>
    </location>
</feature>
<protein>
    <recommendedName>
        <fullName evidence="7">C3H1-type domain-containing protein</fullName>
    </recommendedName>
</protein>
<evidence type="ECO:0000313" key="9">
    <source>
        <dbReference type="Proteomes" id="UP001176961"/>
    </source>
</evidence>
<keyword evidence="2" id="KW-0677">Repeat</keyword>
<feature type="compositionally biased region" description="Basic and acidic residues" evidence="6">
    <location>
        <begin position="377"/>
        <end position="417"/>
    </location>
</feature>
<feature type="compositionally biased region" description="Basic and acidic residues" evidence="6">
    <location>
        <begin position="595"/>
        <end position="605"/>
    </location>
</feature>
<feature type="compositionally biased region" description="Acidic residues" evidence="6">
    <location>
        <begin position="562"/>
        <end position="577"/>
    </location>
</feature>
<feature type="zinc finger region" description="C3H1-type" evidence="5">
    <location>
        <begin position="143"/>
        <end position="171"/>
    </location>
</feature>
<feature type="compositionally biased region" description="Basic and acidic residues" evidence="6">
    <location>
        <begin position="1146"/>
        <end position="1166"/>
    </location>
</feature>
<dbReference type="Gene3D" id="6.10.250.3220">
    <property type="match status" value="1"/>
</dbReference>
<dbReference type="GO" id="GO:0030154">
    <property type="term" value="P:cell differentiation"/>
    <property type="evidence" value="ECO:0007669"/>
    <property type="project" value="UniProtKB-ARBA"/>
</dbReference>
<feature type="compositionally biased region" description="Basic and acidic residues" evidence="6">
    <location>
        <begin position="752"/>
        <end position="768"/>
    </location>
</feature>
<feature type="zinc finger region" description="C3H1-type" evidence="5">
    <location>
        <begin position="100"/>
        <end position="128"/>
    </location>
</feature>
<feature type="compositionally biased region" description="Low complexity" evidence="6">
    <location>
        <begin position="1021"/>
        <end position="1048"/>
    </location>
</feature>
<feature type="compositionally biased region" description="Basic and acidic residues" evidence="6">
    <location>
        <begin position="1078"/>
        <end position="1099"/>
    </location>
</feature>
<proteinExistence type="predicted"/>
<evidence type="ECO:0000313" key="8">
    <source>
        <dbReference type="EMBL" id="CAJ0593436.1"/>
    </source>
</evidence>
<feature type="region of interest" description="Disordered" evidence="6">
    <location>
        <begin position="320"/>
        <end position="418"/>
    </location>
</feature>
<feature type="compositionally biased region" description="Basic and acidic residues" evidence="6">
    <location>
        <begin position="640"/>
        <end position="672"/>
    </location>
</feature>
<dbReference type="AlphaFoldDB" id="A0AA36DVB6"/>
<keyword evidence="4 5" id="KW-0862">Zinc</keyword>
<feature type="region of interest" description="Disordered" evidence="6">
    <location>
        <begin position="640"/>
        <end position="1193"/>
    </location>
</feature>
<feature type="compositionally biased region" description="Polar residues" evidence="6">
    <location>
        <begin position="924"/>
        <end position="936"/>
    </location>
</feature>
<keyword evidence="3 5" id="KW-0863">Zinc-finger</keyword>
<feature type="compositionally biased region" description="Low complexity" evidence="6">
    <location>
        <begin position="902"/>
        <end position="912"/>
    </location>
</feature>
<dbReference type="PANTHER" id="PTHR46582">
    <property type="entry name" value="ZINC FINGER CCCH DOMAIN-CONTAINING PROTEIN 18"/>
    <property type="match status" value="1"/>
</dbReference>
<accession>A0AA36DVB6</accession>
<feature type="compositionally biased region" description="Basic and acidic residues" evidence="6">
    <location>
        <begin position="994"/>
        <end position="1003"/>
    </location>
</feature>
<dbReference type="GO" id="GO:0008270">
    <property type="term" value="F:zinc ion binding"/>
    <property type="evidence" value="ECO:0007669"/>
    <property type="project" value="UniProtKB-KW"/>
</dbReference>
<dbReference type="SUPFAM" id="SSF90229">
    <property type="entry name" value="CCCH zinc finger"/>
    <property type="match status" value="2"/>
</dbReference>
<dbReference type="SMART" id="SM00356">
    <property type="entry name" value="ZnF_C3H1"/>
    <property type="match status" value="3"/>
</dbReference>
<feature type="domain" description="C3H1-type" evidence="7">
    <location>
        <begin position="602"/>
        <end position="628"/>
    </location>
</feature>
<gene>
    <name evidence="8" type="ORF">CYNAS_LOCUS5419</name>
</gene>
<feature type="compositionally biased region" description="Low complexity" evidence="6">
    <location>
        <begin position="825"/>
        <end position="841"/>
    </location>
</feature>
<feature type="region of interest" description="Disordered" evidence="6">
    <location>
        <begin position="190"/>
        <end position="214"/>
    </location>
</feature>
<feature type="compositionally biased region" description="Acidic residues" evidence="6">
    <location>
        <begin position="537"/>
        <end position="552"/>
    </location>
</feature>
<feature type="domain" description="C3H1-type" evidence="7">
    <location>
        <begin position="143"/>
        <end position="171"/>
    </location>
</feature>
<feature type="compositionally biased region" description="Polar residues" evidence="6">
    <location>
        <begin position="202"/>
        <end position="211"/>
    </location>
</feature>
<evidence type="ECO:0000256" key="5">
    <source>
        <dbReference type="PROSITE-ProRule" id="PRU00723"/>
    </source>
</evidence>
<dbReference type="GO" id="GO:0071011">
    <property type="term" value="C:precatalytic spliceosome"/>
    <property type="evidence" value="ECO:0007669"/>
    <property type="project" value="TreeGrafter"/>
</dbReference>
<evidence type="ECO:0000256" key="6">
    <source>
        <dbReference type="SAM" id="MobiDB-lite"/>
    </source>
</evidence>
<dbReference type="GO" id="GO:0043186">
    <property type="term" value="C:P granule"/>
    <property type="evidence" value="ECO:0007669"/>
    <property type="project" value="UniProtKB-ARBA"/>
</dbReference>
<evidence type="ECO:0000259" key="7">
    <source>
        <dbReference type="PROSITE" id="PS50103"/>
    </source>
</evidence>
<dbReference type="PANTHER" id="PTHR46582:SF1">
    <property type="entry name" value="ZINC FINGER CCCH DOMAIN-CONTAINING PROTEIN 18"/>
    <property type="match status" value="1"/>
</dbReference>
<dbReference type="Proteomes" id="UP001176961">
    <property type="component" value="Unassembled WGS sequence"/>
</dbReference>
<feature type="compositionally biased region" description="Pro residues" evidence="6">
    <location>
        <begin position="1131"/>
        <end position="1140"/>
    </location>
</feature>
<name>A0AA36DVB6_CYLNA</name>
<evidence type="ECO:0000256" key="3">
    <source>
        <dbReference type="ARBA" id="ARBA00022771"/>
    </source>
</evidence>
<dbReference type="GO" id="GO:0080090">
    <property type="term" value="P:regulation of primary metabolic process"/>
    <property type="evidence" value="ECO:0007669"/>
    <property type="project" value="UniProtKB-ARBA"/>
</dbReference>
<feature type="compositionally biased region" description="Basic and acidic residues" evidence="6">
    <location>
        <begin position="783"/>
        <end position="811"/>
    </location>
</feature>
<dbReference type="InterPro" id="IPR052647">
    <property type="entry name" value="Zinc_finger_CCCH-type"/>
</dbReference>
<dbReference type="FunFam" id="4.10.1000.10:FF:000001">
    <property type="entry name" value="zinc finger CCCH domain-containing protein 15-like"/>
    <property type="match status" value="1"/>
</dbReference>
<reference evidence="8" key="1">
    <citation type="submission" date="2023-07" db="EMBL/GenBank/DDBJ databases">
        <authorList>
            <consortium name="CYATHOMIX"/>
        </authorList>
    </citation>
    <scope>NUCLEOTIDE SEQUENCE</scope>
    <source>
        <strain evidence="8">N/A</strain>
    </source>
</reference>
<comment type="caution">
    <text evidence="8">The sequence shown here is derived from an EMBL/GenBank/DDBJ whole genome shotgun (WGS) entry which is preliminary data.</text>
</comment>
<dbReference type="GO" id="GO:0003723">
    <property type="term" value="F:RNA binding"/>
    <property type="evidence" value="ECO:0007669"/>
    <property type="project" value="TreeGrafter"/>
</dbReference>
<dbReference type="EMBL" id="CATQJL010000112">
    <property type="protein sequence ID" value="CAJ0593436.1"/>
    <property type="molecule type" value="Genomic_DNA"/>
</dbReference>
<dbReference type="InterPro" id="IPR000571">
    <property type="entry name" value="Znf_CCCH"/>
</dbReference>
<feature type="compositionally biased region" description="Pro residues" evidence="6">
    <location>
        <begin position="1106"/>
        <end position="1117"/>
    </location>
</feature>
<dbReference type="GO" id="GO:0010468">
    <property type="term" value="P:regulation of gene expression"/>
    <property type="evidence" value="ECO:0007669"/>
    <property type="project" value="UniProtKB-ARBA"/>
</dbReference>
<evidence type="ECO:0000256" key="4">
    <source>
        <dbReference type="ARBA" id="ARBA00022833"/>
    </source>
</evidence>
<sequence>MSRSTHEQFYYGIDEQARRPNSRQTPETRQKGFHGQTRLITVTPDAIIPSINEPIEASGGSRRRRSDLFDARGRRQCVTWETMTDEEREEVQRMKRKDEAYKTALCDAFKKFGFCPYGEGCRFAHGDSELRLPAQPRGKAHPKYKTQLCDKFSTFGHCPYGPRCQFIHKLKKGLPLIQYERLLAAGQISPEREDEARAPQGRRSSGMSPNRNRADAARRLTFERENSFTPRQKIPNAIYPKMEIINIERACKYADEIVEKNANTRRRSVEFDDMRPAIDFSIGQMGRSSSMHSLANRGMIGDIRSIPMMQPVDTGEVVDPILTQKSQKVPDLSLIKEEPEDMQNQEGSPRTSRAKRNQWPEKLTGMKMDTISEDDKENNVSKQEKEKNESKENEYNEQAEQKSERKQNKEERTRETELLVQSCDEELLAQGLYDHRYPDTPTDLLEQWKELQYAIALAARDPRVVRVMAEELHCDLDESSHHGGSDAGSKCSGDDSHDHDLDYDEGSNQAPDKGDEMEEGEERDEHEKGEQRSNGTEEGEESSDGEIDDSSDENDKKKQDTDKEEGEIDDSDDDDGEITPRSTKLPIESRLSRPSARDKPVKLREECPYEVNGSCTWGPDCKYTHRNKEGTRLFARCRPAEETSWERGLREAREAMRRASKKRQEPEFETKRLTAAPTGERLRSVRDSDSDDGSTSHRTSSPSTRRHIPSLLDITTEPPRFRPTQKDGIRCATRGSPRYSEDDDQPSYLDSGRYRDVGGYRERREIKDLGPQVRYPCGRPQPRRNEGRRGGGGDGRSDRNRDAVHRPKRDVSSNADSRSNKRMRISPSLDASPISSDSSLSPERGSRKNISASEKGGDKTGGSRKPISSGSAMGNVTDPWARKKKANSAKNKENDGKRGRRSSSNSSSSSSNSREESKRAPPTSGGSRKSHSPFSNKNDRRLSPPRGDITGFRIPKKHRSTENRNRPSSAARPVSEHKGKIADCAFGKKHKESKKIEHDRISDDDAVVDGIDSHGAENISDSDSARSVSRSSSVSSSSSTSSRSRSPSPALPAKYRTTSAVDDASSTKNATSISSSDDEGKKTHSKSSSREKTREKSPQLKEISPSPSPPPPPPPPDESANRHHHTDKSETPPPPPPPLPLINEFALERQQRKLREAEKRVAEVTKTKRSKSPPKKKAKTSSEGMTEKERRKRELMEQLRAVEAELKKRTAATSAL</sequence>
<evidence type="ECO:0000256" key="2">
    <source>
        <dbReference type="ARBA" id="ARBA00022737"/>
    </source>
</evidence>
<keyword evidence="9" id="KW-1185">Reference proteome</keyword>
<dbReference type="PROSITE" id="PS50103">
    <property type="entry name" value="ZF_C3H1"/>
    <property type="match status" value="3"/>
</dbReference>
<dbReference type="Pfam" id="PF00642">
    <property type="entry name" value="zf-CCCH"/>
    <property type="match status" value="2"/>
</dbReference>
<feature type="zinc finger region" description="C3H1-type" evidence="5">
    <location>
        <begin position="602"/>
        <end position="628"/>
    </location>
</feature>
<keyword evidence="1 5" id="KW-0479">Metal-binding</keyword>
<organism evidence="8 9">
    <name type="scientific">Cylicocyclus nassatus</name>
    <name type="common">Nematode worm</name>
    <dbReference type="NCBI Taxonomy" id="53992"/>
    <lineage>
        <taxon>Eukaryota</taxon>
        <taxon>Metazoa</taxon>
        <taxon>Ecdysozoa</taxon>
        <taxon>Nematoda</taxon>
        <taxon>Chromadorea</taxon>
        <taxon>Rhabditida</taxon>
        <taxon>Rhabditina</taxon>
        <taxon>Rhabditomorpha</taxon>
        <taxon>Strongyloidea</taxon>
        <taxon>Strongylidae</taxon>
        <taxon>Cylicocyclus</taxon>
    </lineage>
</organism>